<dbReference type="CDD" id="cd01130">
    <property type="entry name" value="VirB11-like_ATPase"/>
    <property type="match status" value="1"/>
</dbReference>
<protein>
    <submittedName>
        <fullName evidence="3">Unannotated protein</fullName>
    </submittedName>
</protein>
<dbReference type="Gene3D" id="3.40.50.300">
    <property type="entry name" value="P-loop containing nucleotide triphosphate hydrolases"/>
    <property type="match status" value="1"/>
</dbReference>
<dbReference type="InterPro" id="IPR027417">
    <property type="entry name" value="P-loop_NTPase"/>
</dbReference>
<evidence type="ECO:0000256" key="1">
    <source>
        <dbReference type="ARBA" id="ARBA00006611"/>
    </source>
</evidence>
<dbReference type="AlphaFoldDB" id="A0A6J6KQ01"/>
<dbReference type="PANTHER" id="PTHR30486">
    <property type="entry name" value="TWITCHING MOTILITY PROTEIN PILT"/>
    <property type="match status" value="1"/>
</dbReference>
<dbReference type="InterPro" id="IPR050921">
    <property type="entry name" value="T4SS_GSP_E_ATPase"/>
</dbReference>
<accession>A0A6J6KQ01</accession>
<comment type="similarity">
    <text evidence="1">Belongs to the GSP E family.</text>
</comment>
<proteinExistence type="inferred from homology"/>
<gene>
    <name evidence="3" type="ORF">UFOPK2171_00688</name>
</gene>
<dbReference type="NCBIfam" id="TIGR03819">
    <property type="entry name" value="heli_sec_ATPase"/>
    <property type="match status" value="1"/>
</dbReference>
<dbReference type="EMBL" id="CAEZWD010000081">
    <property type="protein sequence ID" value="CAB4651592.1"/>
    <property type="molecule type" value="Genomic_DNA"/>
</dbReference>
<dbReference type="PANTHER" id="PTHR30486:SF6">
    <property type="entry name" value="TYPE IV PILUS RETRACTATION ATPASE PILT"/>
    <property type="match status" value="1"/>
</dbReference>
<dbReference type="GO" id="GO:0016887">
    <property type="term" value="F:ATP hydrolysis activity"/>
    <property type="evidence" value="ECO:0007669"/>
    <property type="project" value="InterPro"/>
</dbReference>
<name>A0A6J6KQ01_9ZZZZ</name>
<organism evidence="3">
    <name type="scientific">freshwater metagenome</name>
    <dbReference type="NCBI Taxonomy" id="449393"/>
    <lineage>
        <taxon>unclassified sequences</taxon>
        <taxon>metagenomes</taxon>
        <taxon>ecological metagenomes</taxon>
    </lineage>
</organism>
<dbReference type="SUPFAM" id="SSF52540">
    <property type="entry name" value="P-loop containing nucleoside triphosphate hydrolases"/>
    <property type="match status" value="1"/>
</dbReference>
<evidence type="ECO:0000313" key="3">
    <source>
        <dbReference type="EMBL" id="CAB4651592.1"/>
    </source>
</evidence>
<sequence length="366" mass="39498">MPDLLEQIRAACIEAKVEPNAESISQIVRSLYPATSHAYLVELVDEVLSSINGLGPLEELLFLPNLTDILVNRFDDVWIDRGNGLEKTQVQFSSESAAQEFAKRIATSGHRRLDEAQPFVDIQTDAGLRFHAMLPPIASSGIAISIRTPLRISLTLEDMVEAGSLESDTYQALCEVIDEQKSFVISGGTGSGKTTLLAAMLAKVRATERIVVIEDSSELSISHPHVVSIQARLANSEGAGGITMTDLVRQSLRMRPDRIVVGEVRGKEISDLLLALNTGHKGSATTIHADAAASVPTRIEALGLLAGLPREAIHAQMHSAFDAVIQMNNPRDGKRGVAEIAEFTRSPNGTVTTQPIYKPLLISRVA</sequence>
<dbReference type="InterPro" id="IPR022399">
    <property type="entry name" value="TadA-like_ATPase"/>
</dbReference>
<dbReference type="Gene3D" id="3.30.450.380">
    <property type="match status" value="1"/>
</dbReference>
<dbReference type="Pfam" id="PF00437">
    <property type="entry name" value="T2SSE"/>
    <property type="match status" value="1"/>
</dbReference>
<reference evidence="3" key="1">
    <citation type="submission" date="2020-05" db="EMBL/GenBank/DDBJ databases">
        <authorList>
            <person name="Chiriac C."/>
            <person name="Salcher M."/>
            <person name="Ghai R."/>
            <person name="Kavagutti S V."/>
        </authorList>
    </citation>
    <scope>NUCLEOTIDE SEQUENCE</scope>
</reference>
<evidence type="ECO:0000259" key="2">
    <source>
        <dbReference type="Pfam" id="PF00437"/>
    </source>
</evidence>
<dbReference type="InterPro" id="IPR001482">
    <property type="entry name" value="T2SS/T4SS_dom"/>
</dbReference>
<feature type="domain" description="Bacterial type II secretion system protein E" evidence="2">
    <location>
        <begin position="53"/>
        <end position="325"/>
    </location>
</feature>